<gene>
    <name evidence="1" type="ORF">F383_00700</name>
</gene>
<dbReference type="Proteomes" id="UP000032142">
    <property type="component" value="Unassembled WGS sequence"/>
</dbReference>
<sequence length="18" mass="2277">MNTWFIFMSQSNSFIYPY</sequence>
<organism evidence="1 2">
    <name type="scientific">Gossypium arboreum</name>
    <name type="common">Tree cotton</name>
    <name type="synonym">Gossypium nanking</name>
    <dbReference type="NCBI Taxonomy" id="29729"/>
    <lineage>
        <taxon>Eukaryota</taxon>
        <taxon>Viridiplantae</taxon>
        <taxon>Streptophyta</taxon>
        <taxon>Embryophyta</taxon>
        <taxon>Tracheophyta</taxon>
        <taxon>Spermatophyta</taxon>
        <taxon>Magnoliopsida</taxon>
        <taxon>eudicotyledons</taxon>
        <taxon>Gunneridae</taxon>
        <taxon>Pentapetalae</taxon>
        <taxon>rosids</taxon>
        <taxon>malvids</taxon>
        <taxon>Malvales</taxon>
        <taxon>Malvaceae</taxon>
        <taxon>Malvoideae</taxon>
        <taxon>Gossypium</taxon>
    </lineage>
</organism>
<protein>
    <submittedName>
        <fullName evidence="1">Uncharacterized protein</fullName>
    </submittedName>
</protein>
<evidence type="ECO:0000313" key="1">
    <source>
        <dbReference type="EMBL" id="KHG19408.1"/>
    </source>
</evidence>
<dbReference type="EMBL" id="KN412972">
    <property type="protein sequence ID" value="KHG19408.1"/>
    <property type="molecule type" value="Genomic_DNA"/>
</dbReference>
<reference evidence="2" key="1">
    <citation type="submission" date="2014-09" db="EMBL/GenBank/DDBJ databases">
        <authorList>
            <person name="Mudge J."/>
            <person name="Ramaraj T."/>
            <person name="Lindquist I.E."/>
            <person name="Bharti A.K."/>
            <person name="Sundararajan A."/>
            <person name="Cameron C.T."/>
            <person name="Woodward J.E."/>
            <person name="May G.D."/>
            <person name="Brubaker C."/>
            <person name="Broadhvest J."/>
            <person name="Wilkins T.A."/>
        </authorList>
    </citation>
    <scope>NUCLEOTIDE SEQUENCE</scope>
    <source>
        <strain evidence="2">cv. AKA8401</strain>
    </source>
</reference>
<name>A0A0B0NY47_GOSAR</name>
<keyword evidence="2" id="KW-1185">Reference proteome</keyword>
<proteinExistence type="predicted"/>
<evidence type="ECO:0000313" key="2">
    <source>
        <dbReference type="Proteomes" id="UP000032142"/>
    </source>
</evidence>
<dbReference type="AlphaFoldDB" id="A0A0B0NY47"/>
<accession>A0A0B0NY47</accession>